<feature type="signal peptide" evidence="1">
    <location>
        <begin position="1"/>
        <end position="22"/>
    </location>
</feature>
<evidence type="ECO:0000313" key="2">
    <source>
        <dbReference type="EMBL" id="KOS06349.1"/>
    </source>
</evidence>
<dbReference type="OrthoDB" id="696955at2"/>
<dbReference type="PATRIC" id="fig|1202724.3.peg.2101"/>
<organism evidence="2 3">
    <name type="scientific">Flavobacterium akiainvivens</name>
    <dbReference type="NCBI Taxonomy" id="1202724"/>
    <lineage>
        <taxon>Bacteria</taxon>
        <taxon>Pseudomonadati</taxon>
        <taxon>Bacteroidota</taxon>
        <taxon>Flavobacteriia</taxon>
        <taxon>Flavobacteriales</taxon>
        <taxon>Flavobacteriaceae</taxon>
        <taxon>Flavobacterium</taxon>
    </lineage>
</organism>
<feature type="chain" id="PRO_5005857715" description="Tetratricopeptide repeat protein" evidence="1">
    <location>
        <begin position="23"/>
        <end position="491"/>
    </location>
</feature>
<evidence type="ECO:0000256" key="1">
    <source>
        <dbReference type="SAM" id="SignalP"/>
    </source>
</evidence>
<reference evidence="2 3" key="1">
    <citation type="submission" date="2015-08" db="EMBL/GenBank/DDBJ databases">
        <title>Whole genome sequence of Flavobacterium akiainvivens IK-1T, from decaying Wikstroemia oahuensis, an endemic Hawaiian shrub.</title>
        <authorList>
            <person name="Wan X."/>
            <person name="Hou S."/>
            <person name="Saito J."/>
            <person name="Donachie S."/>
        </authorList>
    </citation>
    <scope>NUCLEOTIDE SEQUENCE [LARGE SCALE GENOMIC DNA]</scope>
    <source>
        <strain evidence="2 3">IK-1</strain>
    </source>
</reference>
<accession>A0A0N0RQS7</accession>
<keyword evidence="1" id="KW-0732">Signal</keyword>
<dbReference type="STRING" id="1202724.AM493_10125"/>
<gene>
    <name evidence="2" type="ORF">AM493_10125</name>
</gene>
<dbReference type="Proteomes" id="UP000037755">
    <property type="component" value="Unassembled WGS sequence"/>
</dbReference>
<dbReference type="InterPro" id="IPR011990">
    <property type="entry name" value="TPR-like_helical_dom_sf"/>
</dbReference>
<dbReference type="EMBL" id="LIYD01000005">
    <property type="protein sequence ID" value="KOS06349.1"/>
    <property type="molecule type" value="Genomic_DNA"/>
</dbReference>
<protein>
    <recommendedName>
        <fullName evidence="4">Tetratricopeptide repeat protein</fullName>
    </recommendedName>
</protein>
<name>A0A0N0RQS7_9FLAO</name>
<keyword evidence="3" id="KW-1185">Reference proteome</keyword>
<sequence length="491" mass="56991">MAKTKGLLLITLWLLAMPFAFAQDITDFKQVTPTAQYKKKDNNIYCLLQHGALGVQLAINQNNCGEYICSAAMQFTYNGKTTGQCFSIGRDNPERELLFYYSESAKAWYIIDDVEADDAEVFELYYISGSTVIYEGIFVTNNGEDADYYQNNWQYPRPLIGIERKDGKPALTFTYGPENKILNFEKYTPRVGEEGEEYSDEETKALLPAFNWQKGFTPTLKYAKEFDLMGDGEPEKFNIDWAKKEITYGNTDAMMLIKDGKAKEYIRFSGDTLLVTVKNNKEVEDGIYTYHFSISKKYNTAVPFKYRYSKNVKGCTLEEDFFPMYEGIINTLETFRLTGEYSFCHSCYGRRFTLKDLHNRLKNKNLTNSFSNPCITPPGYMEIITLTEENPITADNVQMYNDIAFYISEIKPVNKQSERNISESSLHLLRQITYKFPDRVVAWLNLADVYWNQNDNYKKQAKEAYKKYLELMKAQGKDLNKIPQRVYDRIK</sequence>
<evidence type="ECO:0000313" key="3">
    <source>
        <dbReference type="Proteomes" id="UP000037755"/>
    </source>
</evidence>
<comment type="caution">
    <text evidence="2">The sequence shown here is derived from an EMBL/GenBank/DDBJ whole genome shotgun (WGS) entry which is preliminary data.</text>
</comment>
<proteinExistence type="predicted"/>
<evidence type="ECO:0008006" key="4">
    <source>
        <dbReference type="Google" id="ProtNLM"/>
    </source>
</evidence>
<dbReference type="RefSeq" id="WP_054407852.1">
    <property type="nucleotide sequence ID" value="NZ_FOYA01000001.1"/>
</dbReference>
<dbReference type="Gene3D" id="1.25.40.10">
    <property type="entry name" value="Tetratricopeptide repeat domain"/>
    <property type="match status" value="1"/>
</dbReference>
<dbReference type="AlphaFoldDB" id="A0A0N0RQS7"/>